<dbReference type="InterPro" id="IPR051677">
    <property type="entry name" value="AfsR-DnrI-RedD_regulator"/>
</dbReference>
<sequence>MYEQTKERPPAATFRILGPLEITSADGPLTLRGMIARRLVGVLLLTPGEWVGDERLVQLVWGPSGASRAALHNTVSRLRNVLRGSLGSADVLDYSAARYRLDVSPGGVDAVRFRDGLVAAAAENDPHVRMERLRDALSEWRGPVLADTSEWIRGDPAVVALEKARLECACGLADVAVELGRAEQALPFVERLAGELPYDEPLQARLIGLLAECGRRAEALRTYERVRRGLAEELGVDPSPELRRLHLGLLRGDARLVLRGGDAETPQPRPRGDAVPAMLPRDVADFTGRDTQTRYVRRLMGAARRREAVDVLVLTGKIGVGKTALAVHIAHECKEDFPDGQLFIDLRGAGAVPLTPEAVLGRFLRALGMRDDAIPEGLEERSELYRSRLSGRRILIVLDNAADEAQIRPLLPGDPGCTVLVTSRFRLSALEGARQFNLDVHEPDQALELFARVVGEDRVAAEPEAARTIIEMCGRLALAVRVASLRLVSQPHRKLAWLADLLSDERYRLGELAIADLAVQASLTLTYESLDAEERRLFRWLGLLAMPEFTAWTAASLIDRSIAQTERLLDRLVHAHLLEVQTYGAEGEVGYRFHNLIRCYARERAIMEETAEPIALQASPRPVRRLA</sequence>
<dbReference type="Proteomes" id="UP000614047">
    <property type="component" value="Unassembled WGS sequence"/>
</dbReference>
<keyword evidence="2" id="KW-0804">Transcription</keyword>
<organism evidence="4 5">
    <name type="scientific">Actinomadura viridis</name>
    <dbReference type="NCBI Taxonomy" id="58110"/>
    <lineage>
        <taxon>Bacteria</taxon>
        <taxon>Bacillati</taxon>
        <taxon>Actinomycetota</taxon>
        <taxon>Actinomycetes</taxon>
        <taxon>Streptosporangiales</taxon>
        <taxon>Thermomonosporaceae</taxon>
        <taxon>Actinomadura</taxon>
    </lineage>
</organism>
<name>A0A931DJH3_9ACTN</name>
<comment type="caution">
    <text evidence="4">The sequence shown here is derived from an EMBL/GenBank/DDBJ whole genome shotgun (WGS) entry which is preliminary data.</text>
</comment>
<keyword evidence="4" id="KW-0238">DNA-binding</keyword>
<dbReference type="Gene3D" id="3.40.50.300">
    <property type="entry name" value="P-loop containing nucleotide triphosphate hydrolases"/>
    <property type="match status" value="1"/>
</dbReference>
<dbReference type="Gene3D" id="1.10.10.10">
    <property type="entry name" value="Winged helix-like DNA-binding domain superfamily/Winged helix DNA-binding domain"/>
    <property type="match status" value="1"/>
</dbReference>
<dbReference type="InterPro" id="IPR011990">
    <property type="entry name" value="TPR-like_helical_dom_sf"/>
</dbReference>
<dbReference type="InterPro" id="IPR027417">
    <property type="entry name" value="P-loop_NTPase"/>
</dbReference>
<evidence type="ECO:0000256" key="1">
    <source>
        <dbReference type="ARBA" id="ARBA00023015"/>
    </source>
</evidence>
<dbReference type="Gene3D" id="1.25.40.10">
    <property type="entry name" value="Tetratricopeptide repeat domain"/>
    <property type="match status" value="1"/>
</dbReference>
<dbReference type="EMBL" id="JADOUA010000001">
    <property type="protein sequence ID" value="MBG6090547.1"/>
    <property type="molecule type" value="Genomic_DNA"/>
</dbReference>
<dbReference type="GO" id="GO:0003677">
    <property type="term" value="F:DNA binding"/>
    <property type="evidence" value="ECO:0007669"/>
    <property type="project" value="UniProtKB-KW"/>
</dbReference>
<dbReference type="SUPFAM" id="SSF48452">
    <property type="entry name" value="TPR-like"/>
    <property type="match status" value="1"/>
</dbReference>
<dbReference type="SUPFAM" id="SSF52540">
    <property type="entry name" value="P-loop containing nucleoside triphosphate hydrolases"/>
    <property type="match status" value="1"/>
</dbReference>
<keyword evidence="5" id="KW-1185">Reference proteome</keyword>
<keyword evidence="1" id="KW-0805">Transcription regulation</keyword>
<dbReference type="CDD" id="cd15831">
    <property type="entry name" value="BTAD"/>
    <property type="match status" value="1"/>
</dbReference>
<dbReference type="InterPro" id="IPR002182">
    <property type="entry name" value="NB-ARC"/>
</dbReference>
<feature type="domain" description="Bacterial transcriptional activator" evidence="3">
    <location>
        <begin position="108"/>
        <end position="250"/>
    </location>
</feature>
<protein>
    <submittedName>
        <fullName evidence="4">DNA-binding SARP family transcriptional activator</fullName>
    </submittedName>
</protein>
<dbReference type="Pfam" id="PF00931">
    <property type="entry name" value="NB-ARC"/>
    <property type="match status" value="1"/>
</dbReference>
<evidence type="ECO:0000259" key="3">
    <source>
        <dbReference type="SMART" id="SM01043"/>
    </source>
</evidence>
<dbReference type="Pfam" id="PF03704">
    <property type="entry name" value="BTAD"/>
    <property type="match status" value="1"/>
</dbReference>
<dbReference type="InterPro" id="IPR016032">
    <property type="entry name" value="Sig_transdc_resp-reg_C-effctor"/>
</dbReference>
<evidence type="ECO:0000256" key="2">
    <source>
        <dbReference type="ARBA" id="ARBA00023163"/>
    </source>
</evidence>
<dbReference type="AlphaFoldDB" id="A0A931DJH3"/>
<dbReference type="GO" id="GO:0006355">
    <property type="term" value="P:regulation of DNA-templated transcription"/>
    <property type="evidence" value="ECO:0007669"/>
    <property type="project" value="InterPro"/>
</dbReference>
<evidence type="ECO:0000313" key="4">
    <source>
        <dbReference type="EMBL" id="MBG6090547.1"/>
    </source>
</evidence>
<accession>A0A931DJH3</accession>
<evidence type="ECO:0000313" key="5">
    <source>
        <dbReference type="Proteomes" id="UP000614047"/>
    </source>
</evidence>
<dbReference type="PANTHER" id="PTHR35807">
    <property type="entry name" value="TRANSCRIPTIONAL REGULATOR REDD-RELATED"/>
    <property type="match status" value="1"/>
</dbReference>
<reference evidence="4" key="1">
    <citation type="submission" date="2020-11" db="EMBL/GenBank/DDBJ databases">
        <title>Sequencing the genomes of 1000 actinobacteria strains.</title>
        <authorList>
            <person name="Klenk H.-P."/>
        </authorList>
    </citation>
    <scope>NUCLEOTIDE SEQUENCE</scope>
    <source>
        <strain evidence="4">DSM 43175</strain>
    </source>
</reference>
<gene>
    <name evidence="4" type="ORF">IW256_004660</name>
</gene>
<proteinExistence type="predicted"/>
<dbReference type="SUPFAM" id="SSF46894">
    <property type="entry name" value="C-terminal effector domain of the bipartite response regulators"/>
    <property type="match status" value="1"/>
</dbReference>
<dbReference type="InterPro" id="IPR036388">
    <property type="entry name" value="WH-like_DNA-bd_sf"/>
</dbReference>
<dbReference type="PRINTS" id="PR00364">
    <property type="entry name" value="DISEASERSIST"/>
</dbReference>
<dbReference type="InterPro" id="IPR005158">
    <property type="entry name" value="BTAD"/>
</dbReference>
<dbReference type="PANTHER" id="PTHR35807:SF1">
    <property type="entry name" value="TRANSCRIPTIONAL REGULATOR REDD"/>
    <property type="match status" value="1"/>
</dbReference>
<dbReference type="SMART" id="SM01043">
    <property type="entry name" value="BTAD"/>
    <property type="match status" value="1"/>
</dbReference>
<dbReference type="GO" id="GO:0043531">
    <property type="term" value="F:ADP binding"/>
    <property type="evidence" value="ECO:0007669"/>
    <property type="project" value="InterPro"/>
</dbReference>
<dbReference type="RefSeq" id="WP_197012997.1">
    <property type="nucleotide sequence ID" value="NZ_BAABES010000037.1"/>
</dbReference>